<dbReference type="InterPro" id="IPR051393">
    <property type="entry name" value="ABC_transporter_permease"/>
</dbReference>
<keyword evidence="4 7" id="KW-0812">Transmembrane</keyword>
<comment type="subcellular location">
    <subcellularLocation>
        <location evidence="1 7">Cell membrane</location>
        <topology evidence="1 7">Multi-pass membrane protein</topology>
    </subcellularLocation>
</comment>
<evidence type="ECO:0000256" key="4">
    <source>
        <dbReference type="ARBA" id="ARBA00022692"/>
    </source>
</evidence>
<comment type="similarity">
    <text evidence="7">Belongs to the binding-protein-dependent transport system permease family.</text>
</comment>
<feature type="transmembrane region" description="Helical" evidence="7">
    <location>
        <begin position="157"/>
        <end position="180"/>
    </location>
</feature>
<feature type="domain" description="ABC transmembrane type-1" evidence="8">
    <location>
        <begin position="71"/>
        <end position="282"/>
    </location>
</feature>
<feature type="transmembrane region" description="Helical" evidence="7">
    <location>
        <begin position="261"/>
        <end position="283"/>
    </location>
</feature>
<dbReference type="Gene3D" id="1.10.3720.10">
    <property type="entry name" value="MetI-like"/>
    <property type="match status" value="1"/>
</dbReference>
<dbReference type="PROSITE" id="PS50928">
    <property type="entry name" value="ABC_TM1"/>
    <property type="match status" value="1"/>
</dbReference>
<keyword evidence="6 7" id="KW-0472">Membrane</keyword>
<comment type="caution">
    <text evidence="9">The sequence shown here is derived from an EMBL/GenBank/DDBJ whole genome shotgun (WGS) entry which is preliminary data.</text>
</comment>
<sequence>MRITKSHKDNIVAYLCLSPAILGLLFLTIIPIIGVIGISFTNWSGLAEPTFVRFDNYVNIFTEDFFFYKSALVTVYFAFGAVITSIIYAFFISIMLNQRIPARGIIRSIYFIPYIIPVVATNVVWSWLYDCNFGAFNFVINSLGFDKSLFLQGEKTVVPSLILIAVWSTGNLIVIFLAGIQNVPRAYLEAVEIDGGNTWHKFRHVTVPMMTPIIFFNFLMSMINNLQVFVPAQALTKGGPNDSSLFLVYLIYREGFMKNNFGYACAISLVFFVFIAALTGFIFKTSDKWLFYEGK</sequence>
<evidence type="ECO:0000313" key="10">
    <source>
        <dbReference type="Proteomes" id="UP000014155"/>
    </source>
</evidence>
<evidence type="ECO:0000256" key="1">
    <source>
        <dbReference type="ARBA" id="ARBA00004651"/>
    </source>
</evidence>
<dbReference type="InterPro" id="IPR035906">
    <property type="entry name" value="MetI-like_sf"/>
</dbReference>
<dbReference type="CDD" id="cd06261">
    <property type="entry name" value="TM_PBP2"/>
    <property type="match status" value="1"/>
</dbReference>
<dbReference type="Proteomes" id="UP000014155">
    <property type="component" value="Unassembled WGS sequence"/>
</dbReference>
<dbReference type="Pfam" id="PF00528">
    <property type="entry name" value="BPD_transp_1"/>
    <property type="match status" value="1"/>
</dbReference>
<evidence type="ECO:0000256" key="7">
    <source>
        <dbReference type="RuleBase" id="RU363032"/>
    </source>
</evidence>
<dbReference type="RefSeq" id="WP_004628907.1">
    <property type="nucleotide sequence ID" value="NZ_AORV01000058.1"/>
</dbReference>
<evidence type="ECO:0000256" key="6">
    <source>
        <dbReference type="ARBA" id="ARBA00023136"/>
    </source>
</evidence>
<dbReference type="GO" id="GO:0055085">
    <property type="term" value="P:transmembrane transport"/>
    <property type="evidence" value="ECO:0007669"/>
    <property type="project" value="InterPro"/>
</dbReference>
<name>S0FG69_RUMCE</name>
<reference evidence="9 10" key="1">
    <citation type="journal article" date="2013" name="Genome Announc.">
        <title>Draft Genome Sequence of the Cellulolytic, Mesophilic, Anaerobic Bacterium Clostridium termitidis Strain CT1112 (DSM 5398).</title>
        <authorList>
            <person name="Lal S."/>
            <person name="Ramachandran U."/>
            <person name="Zhang X."/>
            <person name="Munir R."/>
            <person name="Sparling R."/>
            <person name="Levin D.B."/>
        </authorList>
    </citation>
    <scope>NUCLEOTIDE SEQUENCE [LARGE SCALE GENOMIC DNA]</scope>
    <source>
        <strain evidence="9 10">CT1112</strain>
    </source>
</reference>
<evidence type="ECO:0000313" key="9">
    <source>
        <dbReference type="EMBL" id="EMS70280.1"/>
    </source>
</evidence>
<organism evidence="9 10">
    <name type="scientific">Ruminiclostridium cellobioparum subsp. termitidis CT1112</name>
    <dbReference type="NCBI Taxonomy" id="1195236"/>
    <lineage>
        <taxon>Bacteria</taxon>
        <taxon>Bacillati</taxon>
        <taxon>Bacillota</taxon>
        <taxon>Clostridia</taxon>
        <taxon>Eubacteriales</taxon>
        <taxon>Oscillospiraceae</taxon>
        <taxon>Ruminiclostridium</taxon>
    </lineage>
</organism>
<feature type="transmembrane region" description="Helical" evidence="7">
    <location>
        <begin position="108"/>
        <end position="128"/>
    </location>
</feature>
<keyword evidence="2 7" id="KW-0813">Transport</keyword>
<evidence type="ECO:0000256" key="5">
    <source>
        <dbReference type="ARBA" id="ARBA00022989"/>
    </source>
</evidence>
<keyword evidence="10" id="KW-1185">Reference proteome</keyword>
<dbReference type="EMBL" id="AORV01000058">
    <property type="protein sequence ID" value="EMS70280.1"/>
    <property type="molecule type" value="Genomic_DNA"/>
</dbReference>
<evidence type="ECO:0000259" key="8">
    <source>
        <dbReference type="PROSITE" id="PS50928"/>
    </source>
</evidence>
<dbReference type="SUPFAM" id="SSF161098">
    <property type="entry name" value="MetI-like"/>
    <property type="match status" value="1"/>
</dbReference>
<dbReference type="PANTHER" id="PTHR30193:SF37">
    <property type="entry name" value="INNER MEMBRANE ABC TRANSPORTER PERMEASE PROTEIN YCJO"/>
    <property type="match status" value="1"/>
</dbReference>
<dbReference type="eggNOG" id="COG1175">
    <property type="taxonomic scope" value="Bacteria"/>
</dbReference>
<accession>S0FG69</accession>
<keyword evidence="5 7" id="KW-1133">Transmembrane helix</keyword>
<gene>
    <name evidence="9" type="ORF">CTER_4031</name>
</gene>
<protein>
    <submittedName>
        <fullName evidence="9">ABC transporter, permease protein</fullName>
    </submittedName>
</protein>
<dbReference type="SUPFAM" id="SSF160964">
    <property type="entry name" value="MalF N-terminal region-like"/>
    <property type="match status" value="1"/>
</dbReference>
<dbReference type="InterPro" id="IPR000515">
    <property type="entry name" value="MetI-like"/>
</dbReference>
<evidence type="ECO:0000256" key="2">
    <source>
        <dbReference type="ARBA" id="ARBA00022448"/>
    </source>
</evidence>
<feature type="transmembrane region" description="Helical" evidence="7">
    <location>
        <begin position="75"/>
        <end position="96"/>
    </location>
</feature>
<evidence type="ECO:0000256" key="3">
    <source>
        <dbReference type="ARBA" id="ARBA00022475"/>
    </source>
</evidence>
<feature type="transmembrane region" description="Helical" evidence="7">
    <location>
        <begin position="12"/>
        <end position="40"/>
    </location>
</feature>
<dbReference type="STRING" id="1195236.CTER_4031"/>
<dbReference type="PATRIC" id="fig|1195236.3.peg.4243"/>
<dbReference type="GO" id="GO:0005886">
    <property type="term" value="C:plasma membrane"/>
    <property type="evidence" value="ECO:0007669"/>
    <property type="project" value="UniProtKB-SubCell"/>
</dbReference>
<proteinExistence type="inferred from homology"/>
<keyword evidence="3" id="KW-1003">Cell membrane</keyword>
<dbReference type="PANTHER" id="PTHR30193">
    <property type="entry name" value="ABC TRANSPORTER PERMEASE PROTEIN"/>
    <property type="match status" value="1"/>
</dbReference>
<dbReference type="AlphaFoldDB" id="S0FG69"/>